<gene>
    <name evidence="1" type="ORF">BRADI_4g43705v3</name>
</gene>
<dbReference type="EMBL" id="CM000883">
    <property type="protein sequence ID" value="KQJ92405.2"/>
    <property type="molecule type" value="Genomic_DNA"/>
</dbReference>
<dbReference type="AlphaFoldDB" id="A0A0Q3LIN3"/>
<evidence type="ECO:0000313" key="3">
    <source>
        <dbReference type="Proteomes" id="UP000008810"/>
    </source>
</evidence>
<evidence type="ECO:0000313" key="2">
    <source>
        <dbReference type="EnsemblPlants" id="KQJ92405"/>
    </source>
</evidence>
<dbReference type="Gramene" id="KQJ92405">
    <property type="protein sequence ID" value="KQJ92405"/>
    <property type="gene ID" value="BRADI_4g43705v3"/>
</dbReference>
<reference evidence="1 2" key="1">
    <citation type="journal article" date="2010" name="Nature">
        <title>Genome sequencing and analysis of the model grass Brachypodium distachyon.</title>
        <authorList>
            <consortium name="International Brachypodium Initiative"/>
        </authorList>
    </citation>
    <scope>NUCLEOTIDE SEQUENCE [LARGE SCALE GENOMIC DNA]</scope>
    <source>
        <strain evidence="1 2">Bd21</strain>
    </source>
</reference>
<dbReference type="Proteomes" id="UP000008810">
    <property type="component" value="Chromosome 4"/>
</dbReference>
<sequence length="36" mass="4242">MALDKFPDISLHTWPQPLVMVNHSRFGMFLKGWDLL</sequence>
<dbReference type="InParanoid" id="A0A0Q3LIN3"/>
<accession>A0A0Q3LIN3</accession>
<dbReference type="EnsemblPlants" id="KQJ92405">
    <property type="protein sequence ID" value="KQJ92405"/>
    <property type="gene ID" value="BRADI_4g43705v3"/>
</dbReference>
<reference evidence="1" key="2">
    <citation type="submission" date="2017-06" db="EMBL/GenBank/DDBJ databases">
        <title>WGS assembly of Brachypodium distachyon.</title>
        <authorList>
            <consortium name="The International Brachypodium Initiative"/>
            <person name="Lucas S."/>
            <person name="Harmon-Smith M."/>
            <person name="Lail K."/>
            <person name="Tice H."/>
            <person name="Grimwood J."/>
            <person name="Bruce D."/>
            <person name="Barry K."/>
            <person name="Shu S."/>
            <person name="Lindquist E."/>
            <person name="Wang M."/>
            <person name="Pitluck S."/>
            <person name="Vogel J.P."/>
            <person name="Garvin D.F."/>
            <person name="Mockler T.C."/>
            <person name="Schmutz J."/>
            <person name="Rokhsar D."/>
            <person name="Bevan M.W."/>
        </authorList>
    </citation>
    <scope>NUCLEOTIDE SEQUENCE</scope>
    <source>
        <strain evidence="1">Bd21</strain>
    </source>
</reference>
<organism evidence="1">
    <name type="scientific">Brachypodium distachyon</name>
    <name type="common">Purple false brome</name>
    <name type="synonym">Trachynia distachya</name>
    <dbReference type="NCBI Taxonomy" id="15368"/>
    <lineage>
        <taxon>Eukaryota</taxon>
        <taxon>Viridiplantae</taxon>
        <taxon>Streptophyta</taxon>
        <taxon>Embryophyta</taxon>
        <taxon>Tracheophyta</taxon>
        <taxon>Spermatophyta</taxon>
        <taxon>Magnoliopsida</taxon>
        <taxon>Liliopsida</taxon>
        <taxon>Poales</taxon>
        <taxon>Poaceae</taxon>
        <taxon>BOP clade</taxon>
        <taxon>Pooideae</taxon>
        <taxon>Stipodae</taxon>
        <taxon>Brachypodieae</taxon>
        <taxon>Brachypodium</taxon>
    </lineage>
</organism>
<proteinExistence type="predicted"/>
<name>A0A0Q3LIN3_BRADI</name>
<protein>
    <submittedName>
        <fullName evidence="1 2">Uncharacterized protein</fullName>
    </submittedName>
</protein>
<evidence type="ECO:0000313" key="1">
    <source>
        <dbReference type="EMBL" id="KQJ92405.2"/>
    </source>
</evidence>
<reference evidence="2" key="3">
    <citation type="submission" date="2018-08" db="UniProtKB">
        <authorList>
            <consortium name="EnsemblPlants"/>
        </authorList>
    </citation>
    <scope>IDENTIFICATION</scope>
    <source>
        <strain evidence="2">cv. Bd21</strain>
    </source>
</reference>
<keyword evidence="3" id="KW-1185">Reference proteome</keyword>